<evidence type="ECO:0000313" key="3">
    <source>
        <dbReference type="Proteomes" id="UP001146351"/>
    </source>
</evidence>
<reference evidence="2" key="1">
    <citation type="submission" date="2022-11" db="EMBL/GenBank/DDBJ databases">
        <authorList>
            <person name="Petersen C."/>
        </authorList>
    </citation>
    <scope>NUCLEOTIDE SEQUENCE</scope>
    <source>
        <strain evidence="2">IBT 21917</strain>
    </source>
</reference>
<keyword evidence="1" id="KW-0175">Coiled coil</keyword>
<evidence type="ECO:0000256" key="1">
    <source>
        <dbReference type="SAM" id="Coils"/>
    </source>
</evidence>
<accession>A0A9W9HPH2</accession>
<dbReference type="Gene3D" id="1.20.1260.80">
    <property type="match status" value="1"/>
</dbReference>
<proteinExistence type="predicted"/>
<name>A0A9W9HPH2_9EURO</name>
<feature type="coiled-coil region" evidence="1">
    <location>
        <begin position="111"/>
        <end position="152"/>
    </location>
</feature>
<dbReference type="Proteomes" id="UP001146351">
    <property type="component" value="Unassembled WGS sequence"/>
</dbReference>
<evidence type="ECO:0000313" key="2">
    <source>
        <dbReference type="EMBL" id="KAJ5152442.1"/>
    </source>
</evidence>
<gene>
    <name evidence="2" type="ORF">N7492_009722</name>
</gene>
<dbReference type="OrthoDB" id="4350056at2759"/>
<organism evidence="2 3">
    <name type="scientific">Penicillium capsulatum</name>
    <dbReference type="NCBI Taxonomy" id="69766"/>
    <lineage>
        <taxon>Eukaryota</taxon>
        <taxon>Fungi</taxon>
        <taxon>Dikarya</taxon>
        <taxon>Ascomycota</taxon>
        <taxon>Pezizomycotina</taxon>
        <taxon>Eurotiomycetes</taxon>
        <taxon>Eurotiomycetidae</taxon>
        <taxon>Eurotiales</taxon>
        <taxon>Aspergillaceae</taxon>
        <taxon>Penicillium</taxon>
    </lineage>
</organism>
<keyword evidence="3" id="KW-1185">Reference proteome</keyword>
<protein>
    <submittedName>
        <fullName evidence="2">Uncharacterized protein</fullName>
    </submittedName>
</protein>
<dbReference type="EMBL" id="JAPQKO010000007">
    <property type="protein sequence ID" value="KAJ5152442.1"/>
    <property type="molecule type" value="Genomic_DNA"/>
</dbReference>
<dbReference type="AlphaFoldDB" id="A0A9W9HPH2"/>
<reference evidence="2" key="2">
    <citation type="journal article" date="2023" name="IMA Fungus">
        <title>Comparative genomic study of the Penicillium genus elucidates a diverse pangenome and 15 lateral gene transfer events.</title>
        <authorList>
            <person name="Petersen C."/>
            <person name="Sorensen T."/>
            <person name="Nielsen M.R."/>
            <person name="Sondergaard T.E."/>
            <person name="Sorensen J.L."/>
            <person name="Fitzpatrick D.A."/>
            <person name="Frisvad J.C."/>
            <person name="Nielsen K.L."/>
        </authorList>
    </citation>
    <scope>NUCLEOTIDE SEQUENCE</scope>
    <source>
        <strain evidence="2">IBT 21917</strain>
    </source>
</reference>
<sequence length="177" mass="20234">MSNIEDNHADENFMAFHALDDLWTSGHPSLCFNLYEDLLTTSTGETANDGIDSMNHCQEPASETVDIASEPPCEPRNDFSNTAERLVLAMNQFTTTLNQYGALSHQLGSKVERLNNGLDHMECHLDNMEHRLDKMDERMKNLNLRFNSLDNLLLEVIRREQDAMRQFCDLSSHGKEM</sequence>
<comment type="caution">
    <text evidence="2">The sequence shown here is derived from an EMBL/GenBank/DDBJ whole genome shotgun (WGS) entry which is preliminary data.</text>
</comment>